<reference evidence="1 2" key="1">
    <citation type="journal article" date="2013" name="Genome Announc.">
        <title>Draft Genome Sequence of Amycolatopsis decaplanina Strain DSM 44594T.</title>
        <authorList>
            <person name="Kaur N."/>
            <person name="Kumar S."/>
            <person name="Bala M."/>
            <person name="Raghava G.P."/>
            <person name="Mayilraj S."/>
        </authorList>
    </citation>
    <scope>NUCLEOTIDE SEQUENCE [LARGE SCALE GENOMIC DNA]</scope>
    <source>
        <strain evidence="1 2">DSM 44594</strain>
    </source>
</reference>
<comment type="caution">
    <text evidence="1">The sequence shown here is derived from an EMBL/GenBank/DDBJ whole genome shotgun (WGS) entry which is preliminary data.</text>
</comment>
<accession>M2XRH7</accession>
<dbReference type="OrthoDB" id="3873684at2"/>
<evidence type="ECO:0000313" key="2">
    <source>
        <dbReference type="Proteomes" id="UP000054226"/>
    </source>
</evidence>
<organism evidence="1 2">
    <name type="scientific">Amycolatopsis decaplanina DSM 44594</name>
    <dbReference type="NCBI Taxonomy" id="1284240"/>
    <lineage>
        <taxon>Bacteria</taxon>
        <taxon>Bacillati</taxon>
        <taxon>Actinomycetota</taxon>
        <taxon>Actinomycetes</taxon>
        <taxon>Pseudonocardiales</taxon>
        <taxon>Pseudonocardiaceae</taxon>
        <taxon>Amycolatopsis</taxon>
    </lineage>
</organism>
<dbReference type="Proteomes" id="UP000054226">
    <property type="component" value="Unassembled WGS sequence"/>
</dbReference>
<keyword evidence="2" id="KW-1185">Reference proteome</keyword>
<dbReference type="PATRIC" id="fig|1284240.4.peg.7400"/>
<sequence length="181" mass="20496">MNSSTVAELAAAQIIGTLRSEDRQTWHFAPDTRLGTPGLELTRGECIQLVLELEDRWNVHLPDEHTDRLESSTIGEITTLFATLLNDRSSSEPPPLPTREDILLLVATARGVEPDEVSEEIDSFTRMWLLHSMEQRHHVPMDTIPSSRLAEMNSVDRAVEMFEEVLQQNGLHESFDREPTP</sequence>
<proteinExistence type="predicted"/>
<gene>
    <name evidence="1" type="ORF">H074_36269</name>
</gene>
<dbReference type="EMBL" id="AOHO01000078">
    <property type="protein sequence ID" value="EME51755.1"/>
    <property type="molecule type" value="Genomic_DNA"/>
</dbReference>
<evidence type="ECO:0008006" key="3">
    <source>
        <dbReference type="Google" id="ProtNLM"/>
    </source>
</evidence>
<dbReference type="RefSeq" id="WP_007035034.1">
    <property type="nucleotide sequence ID" value="NZ_AOHO01000078.1"/>
</dbReference>
<name>M2XRH7_9PSEU</name>
<protein>
    <recommendedName>
        <fullName evidence="3">Carrier domain-containing protein</fullName>
    </recommendedName>
</protein>
<evidence type="ECO:0000313" key="1">
    <source>
        <dbReference type="EMBL" id="EME51755.1"/>
    </source>
</evidence>
<dbReference type="AlphaFoldDB" id="M2XRH7"/>